<dbReference type="PANTHER" id="PTHR11365">
    <property type="entry name" value="5-OXOPROLINASE RELATED"/>
    <property type="match status" value="1"/>
</dbReference>
<name>A0AAD9MZ48_9ANNE</name>
<dbReference type="PANTHER" id="PTHR11365:SF2">
    <property type="entry name" value="5-OXOPROLINASE"/>
    <property type="match status" value="1"/>
</dbReference>
<sequence>MAEVKGLAKFQFAIDRGGTFTDIWVRCPNGKIRVMKLLSEDPANYTDAPREGIRRILEQELGHSTSRNDPVDTSMIDWIRMGTTVATNSLLERKGERMALLITKGFRDLLHIGNQARPKIFDLEIVTPDVLYEEVIEVDERVVLQQDKCEIKKQCSVVTGLTGEKVEIWKAVDKEQLRKDLKNVYDKGIRSLCVALIHSYIFSDHEEEVGRLAKEIGFTQVSLSSEIMPMVRIVPRGYTACADAYLTPCIKRYVHSFASGFKDLKDMRILFMKSDGGLTPIEKFSGSHAILSGPAGGVVGYALTTYNKETKQPVIGFDMGGTSTDVSRYAGQYEHVFETTTAGVTIQAPQLDINTVAAGGGSRLFFRSGLFVVGPESAGAHPGPVCYKKGGPLTVTDANLVLGRLLPDYFPRIFGESEEEPLDKEATKAAFERLTKEVNDFLASQEDHSKNGILSVEEVAMGFIQVANETMCRPIRAITQLYRLPVKLLGSSDVSIQELAAKGHDTAGHVLACFGGAGGQHACAIARSLGMKSLFIHKYAGILSAFGMALADVVHEVQEPCAVLYEKDNYGLIDERFGVLIKQCIDELEKQGFQRCQIETEQYLHLRYKGTDCALMCHTENFKAYDGSCKYGDFKQAFLDRYATEFGFTIPDRSIVVDDIRVRGVGKTQVMPDEKTSPGQDQPRAEMEVQVYFEDGYHTANVYLLEDLGAGHVIKGPGIIIDKNSTIVIEPDCEAIITTAGDIQIKIGSSMKRSIGTELDAIQLSIFSHRFMSTAEQMGRVLQRTSISTNIKERLDFSCAMFAPDGGLVANAPHIPVHLGAMQQTVQYQMGVLGNRIQEGDVILSNHPCAGGSHLPDLTVITPVFHKTCSRPVFFVASRGHHADIGGITPGSMPPHSKTIFEEGAVFKTFFLVKGGVFQEEAVTEALNNPSKYPGCSGTRTLHDNLSDLRAQVAANQKGITLIQGLIDEYGLDVVQAYMAHIQHNAEVAVKDMLKEIAAKTKLRTGYTTLYAEDFMDDGSPIKLQVDINEKKGTAVFDFTGTGYEVFSNCNAPKAVTLSAIIYCLRCMVGHDVPLNQGCLKPVKVIIPKGSILDPSESAAVVGGNVLTSQRVVDVVLKAFSSCAASQGCMNNVTFGDEGVGYYETVAGGAGAGPTWHGKSGIHTHMTNTRITDPEIVERRYPVIVQCFNLNHGTGGKGHFHGGDGVIRKLLFRKRLTLSVLTERRVHQPYGLFGGEPGKQGKNLLYRASGNIIYLGGKTSVDVTAGDVFCLMTPGGGGYGSPDDNDDDSGQIKGRNPVNHQPSTEFQPRGSVHAYKMAQESA</sequence>
<dbReference type="Pfam" id="PF01968">
    <property type="entry name" value="Hydantoinase_A"/>
    <property type="match status" value="1"/>
</dbReference>
<evidence type="ECO:0000256" key="2">
    <source>
        <dbReference type="SAM" id="MobiDB-lite"/>
    </source>
</evidence>
<dbReference type="InterPro" id="IPR049517">
    <property type="entry name" value="ACX-like_C"/>
</dbReference>
<comment type="caution">
    <text evidence="7">The sequence shown here is derived from an EMBL/GenBank/DDBJ whole genome shotgun (WGS) entry which is preliminary data.</text>
</comment>
<evidence type="ECO:0000313" key="8">
    <source>
        <dbReference type="Proteomes" id="UP001208570"/>
    </source>
</evidence>
<gene>
    <name evidence="7" type="ORF">LSH36_502g02040</name>
</gene>
<dbReference type="PROSITE" id="PS00018">
    <property type="entry name" value="EF_HAND_1"/>
    <property type="match status" value="1"/>
</dbReference>
<evidence type="ECO:0000256" key="1">
    <source>
        <dbReference type="ARBA" id="ARBA00010403"/>
    </source>
</evidence>
<evidence type="ECO:0000259" key="6">
    <source>
        <dbReference type="Pfam" id="PF19278"/>
    </source>
</evidence>
<protein>
    <recommendedName>
        <fullName evidence="9">5-oxoprolinase</fullName>
    </recommendedName>
</protein>
<dbReference type="EMBL" id="JAODUP010000502">
    <property type="protein sequence ID" value="KAK2148329.1"/>
    <property type="molecule type" value="Genomic_DNA"/>
</dbReference>
<accession>A0AAD9MZ48</accession>
<reference evidence="7" key="1">
    <citation type="journal article" date="2023" name="Mol. Biol. Evol.">
        <title>Third-Generation Sequencing Reveals the Adaptive Role of the Epigenome in Three Deep-Sea Polychaetes.</title>
        <authorList>
            <person name="Perez M."/>
            <person name="Aroh O."/>
            <person name="Sun Y."/>
            <person name="Lan Y."/>
            <person name="Juniper S.K."/>
            <person name="Young C.R."/>
            <person name="Angers B."/>
            <person name="Qian P.Y."/>
        </authorList>
    </citation>
    <scope>NUCLEOTIDE SEQUENCE</scope>
    <source>
        <strain evidence="7">P08H-3</strain>
    </source>
</reference>
<dbReference type="InterPro" id="IPR018247">
    <property type="entry name" value="EF_Hand_1_Ca_BS"/>
</dbReference>
<feature type="region of interest" description="Disordered" evidence="2">
    <location>
        <begin position="1278"/>
        <end position="1322"/>
    </location>
</feature>
<dbReference type="Pfam" id="PF05378">
    <property type="entry name" value="Hydant_A_N"/>
    <property type="match status" value="1"/>
</dbReference>
<feature type="domain" description="Acetophenone carboxylase-like C-terminal" evidence="6">
    <location>
        <begin position="573"/>
        <end position="737"/>
    </location>
</feature>
<evidence type="ECO:0000259" key="5">
    <source>
        <dbReference type="Pfam" id="PF05378"/>
    </source>
</evidence>
<dbReference type="InterPro" id="IPR008040">
    <property type="entry name" value="Hydant_A_N"/>
</dbReference>
<keyword evidence="8" id="KW-1185">Reference proteome</keyword>
<dbReference type="Pfam" id="PF02538">
    <property type="entry name" value="Hydantoinase_B"/>
    <property type="match status" value="1"/>
</dbReference>
<evidence type="ECO:0008006" key="9">
    <source>
        <dbReference type="Google" id="ProtNLM"/>
    </source>
</evidence>
<evidence type="ECO:0000313" key="7">
    <source>
        <dbReference type="EMBL" id="KAK2148329.1"/>
    </source>
</evidence>
<dbReference type="GO" id="GO:0005829">
    <property type="term" value="C:cytosol"/>
    <property type="evidence" value="ECO:0007669"/>
    <property type="project" value="TreeGrafter"/>
</dbReference>
<organism evidence="7 8">
    <name type="scientific">Paralvinella palmiformis</name>
    <dbReference type="NCBI Taxonomy" id="53620"/>
    <lineage>
        <taxon>Eukaryota</taxon>
        <taxon>Metazoa</taxon>
        <taxon>Spiralia</taxon>
        <taxon>Lophotrochozoa</taxon>
        <taxon>Annelida</taxon>
        <taxon>Polychaeta</taxon>
        <taxon>Sedentaria</taxon>
        <taxon>Canalipalpata</taxon>
        <taxon>Terebellida</taxon>
        <taxon>Terebelliformia</taxon>
        <taxon>Alvinellidae</taxon>
        <taxon>Paralvinella</taxon>
    </lineage>
</organism>
<dbReference type="Pfam" id="PF19278">
    <property type="entry name" value="Hydant_A_C"/>
    <property type="match status" value="1"/>
</dbReference>
<dbReference type="InterPro" id="IPR045079">
    <property type="entry name" value="Oxoprolinase-like"/>
</dbReference>
<evidence type="ECO:0000259" key="4">
    <source>
        <dbReference type="Pfam" id="PF02538"/>
    </source>
</evidence>
<evidence type="ECO:0000259" key="3">
    <source>
        <dbReference type="Pfam" id="PF01968"/>
    </source>
</evidence>
<proteinExistence type="inferred from homology"/>
<dbReference type="InterPro" id="IPR002821">
    <property type="entry name" value="Hydantoinase_A"/>
</dbReference>
<dbReference type="Proteomes" id="UP001208570">
    <property type="component" value="Unassembled WGS sequence"/>
</dbReference>
<feature type="domain" description="Hydantoinase A/oxoprolinase" evidence="3">
    <location>
        <begin position="236"/>
        <end position="556"/>
    </location>
</feature>
<feature type="domain" description="Hydantoinase B/oxoprolinase" evidence="4">
    <location>
        <begin position="760"/>
        <end position="1282"/>
    </location>
</feature>
<dbReference type="InterPro" id="IPR003692">
    <property type="entry name" value="Hydantoinase_B"/>
</dbReference>
<dbReference type="GO" id="GO:0006749">
    <property type="term" value="P:glutathione metabolic process"/>
    <property type="evidence" value="ECO:0007669"/>
    <property type="project" value="TreeGrafter"/>
</dbReference>
<comment type="similarity">
    <text evidence="1">Belongs to the oxoprolinase family.</text>
</comment>
<feature type="domain" description="Hydantoinase/oxoprolinase N-terminal" evidence="5">
    <location>
        <begin position="12"/>
        <end position="217"/>
    </location>
</feature>
<dbReference type="GO" id="GO:0017168">
    <property type="term" value="F:5-oxoprolinase (ATP-hydrolyzing) activity"/>
    <property type="evidence" value="ECO:0007669"/>
    <property type="project" value="TreeGrafter"/>
</dbReference>